<evidence type="ECO:0000256" key="2">
    <source>
        <dbReference type="SAM" id="Phobius"/>
    </source>
</evidence>
<organism evidence="3 4">
    <name type="scientific">Exophiala oligosperma</name>
    <dbReference type="NCBI Taxonomy" id="215243"/>
    <lineage>
        <taxon>Eukaryota</taxon>
        <taxon>Fungi</taxon>
        <taxon>Dikarya</taxon>
        <taxon>Ascomycota</taxon>
        <taxon>Pezizomycotina</taxon>
        <taxon>Eurotiomycetes</taxon>
        <taxon>Chaetothyriomycetidae</taxon>
        <taxon>Chaetothyriales</taxon>
        <taxon>Herpotrichiellaceae</taxon>
        <taxon>Exophiala</taxon>
    </lineage>
</organism>
<feature type="transmembrane region" description="Helical" evidence="2">
    <location>
        <begin position="80"/>
        <end position="97"/>
    </location>
</feature>
<gene>
    <name evidence="3" type="ORF">PV06_03359</name>
</gene>
<dbReference type="EMBL" id="KN847334">
    <property type="protein sequence ID" value="KIW44923.1"/>
    <property type="molecule type" value="Genomic_DNA"/>
</dbReference>
<evidence type="ECO:0000313" key="4">
    <source>
        <dbReference type="Proteomes" id="UP000053342"/>
    </source>
</evidence>
<dbReference type="GeneID" id="27355433"/>
<dbReference type="VEuPathDB" id="FungiDB:PV06_03359"/>
<name>A0A0D2DQ20_9EURO</name>
<dbReference type="OrthoDB" id="10516920at2759"/>
<accession>A0A0D2DQ20</accession>
<feature type="compositionally biased region" description="Acidic residues" evidence="1">
    <location>
        <begin position="32"/>
        <end position="50"/>
    </location>
</feature>
<protein>
    <submittedName>
        <fullName evidence="3">Uncharacterized protein</fullName>
    </submittedName>
</protein>
<evidence type="ECO:0000256" key="1">
    <source>
        <dbReference type="SAM" id="MobiDB-lite"/>
    </source>
</evidence>
<proteinExistence type="predicted"/>
<feature type="region of interest" description="Disordered" evidence="1">
    <location>
        <begin position="1"/>
        <end position="53"/>
    </location>
</feature>
<sequence>MGDEATTKMMSDDTTTQTTGEDDGDTTSGGGEDVEDVISDHDDDNDDNDSDAPYCENWDAFVVYYTWTQMIMRIYHFEHWTLIGLSAVVFLLCYGSLDLGRL</sequence>
<dbReference type="HOGENOM" id="CLU_2277505_0_0_1"/>
<keyword evidence="4" id="KW-1185">Reference proteome</keyword>
<dbReference type="RefSeq" id="XP_016265139.1">
    <property type="nucleotide sequence ID" value="XM_016404134.1"/>
</dbReference>
<reference evidence="3 4" key="1">
    <citation type="submission" date="2015-01" db="EMBL/GenBank/DDBJ databases">
        <title>The Genome Sequence of Exophiala oligosperma CBS72588.</title>
        <authorList>
            <consortium name="The Broad Institute Genomics Platform"/>
            <person name="Cuomo C."/>
            <person name="de Hoog S."/>
            <person name="Gorbushina A."/>
            <person name="Stielow B."/>
            <person name="Teixiera M."/>
            <person name="Abouelleil A."/>
            <person name="Chapman S.B."/>
            <person name="Priest M."/>
            <person name="Young S.K."/>
            <person name="Wortman J."/>
            <person name="Nusbaum C."/>
            <person name="Birren B."/>
        </authorList>
    </citation>
    <scope>NUCLEOTIDE SEQUENCE [LARGE SCALE GENOMIC DNA]</scope>
    <source>
        <strain evidence="3 4">CBS 72588</strain>
    </source>
</reference>
<keyword evidence="2" id="KW-0472">Membrane</keyword>
<dbReference type="AlphaFoldDB" id="A0A0D2DQ20"/>
<keyword evidence="2" id="KW-1133">Transmembrane helix</keyword>
<keyword evidence="2" id="KW-0812">Transmembrane</keyword>
<dbReference type="Proteomes" id="UP000053342">
    <property type="component" value="Unassembled WGS sequence"/>
</dbReference>
<evidence type="ECO:0000313" key="3">
    <source>
        <dbReference type="EMBL" id="KIW44923.1"/>
    </source>
</evidence>